<name>A0ACB9ZJU5_CATRO</name>
<dbReference type="EMBL" id="CM044708">
    <property type="protein sequence ID" value="KAI5647066.1"/>
    <property type="molecule type" value="Genomic_DNA"/>
</dbReference>
<dbReference type="Proteomes" id="UP001060085">
    <property type="component" value="Linkage Group LG08"/>
</dbReference>
<evidence type="ECO:0000313" key="1">
    <source>
        <dbReference type="EMBL" id="KAI5647066.1"/>
    </source>
</evidence>
<evidence type="ECO:0000313" key="2">
    <source>
        <dbReference type="Proteomes" id="UP001060085"/>
    </source>
</evidence>
<gene>
    <name evidence="1" type="ORF">M9H77_33071</name>
</gene>
<keyword evidence="2" id="KW-1185">Reference proteome</keyword>
<proteinExistence type="predicted"/>
<comment type="caution">
    <text evidence="1">The sequence shown here is derived from an EMBL/GenBank/DDBJ whole genome shotgun (WGS) entry which is preliminary data.</text>
</comment>
<organism evidence="1 2">
    <name type="scientific">Catharanthus roseus</name>
    <name type="common">Madagascar periwinkle</name>
    <name type="synonym">Vinca rosea</name>
    <dbReference type="NCBI Taxonomy" id="4058"/>
    <lineage>
        <taxon>Eukaryota</taxon>
        <taxon>Viridiplantae</taxon>
        <taxon>Streptophyta</taxon>
        <taxon>Embryophyta</taxon>
        <taxon>Tracheophyta</taxon>
        <taxon>Spermatophyta</taxon>
        <taxon>Magnoliopsida</taxon>
        <taxon>eudicotyledons</taxon>
        <taxon>Gunneridae</taxon>
        <taxon>Pentapetalae</taxon>
        <taxon>asterids</taxon>
        <taxon>lamiids</taxon>
        <taxon>Gentianales</taxon>
        <taxon>Apocynaceae</taxon>
        <taxon>Rauvolfioideae</taxon>
        <taxon>Vinceae</taxon>
        <taxon>Catharanthinae</taxon>
        <taxon>Catharanthus</taxon>
    </lineage>
</organism>
<sequence length="279" mass="31075">MSCHVLKTCVLDAFFLPCYFFAGMIYSNLSLLLCFWQEKKAYTFSFLYLVFLGGLLANWIRFAVPFSLLYYFGEGCFADCRDVTMVAILSAGSHSGLVVQGQMLFKNMQCVYSIAPRLELFSCMADLFGRTGLLNKAKEVITTMPFTPTPAMWATLIGACRIHGKAEMGVWAAEKLLEMRPQNPGYYVLIANMYAAAGSWSKLAKIRTFMRDLGVRKEAGCAWDNVGAEFSPFFAEDTTNSQSDEMYVLLGGLIKQMKDADCSTSEDSASDEELFCGRA</sequence>
<protein>
    <submittedName>
        <fullName evidence="1">Uncharacterized protein</fullName>
    </submittedName>
</protein>
<accession>A0ACB9ZJU5</accession>
<reference evidence="2" key="1">
    <citation type="journal article" date="2023" name="Nat. Plants">
        <title>Single-cell RNA sequencing provides a high-resolution roadmap for understanding the multicellular compartmentation of specialized metabolism.</title>
        <authorList>
            <person name="Sun S."/>
            <person name="Shen X."/>
            <person name="Li Y."/>
            <person name="Li Y."/>
            <person name="Wang S."/>
            <person name="Li R."/>
            <person name="Zhang H."/>
            <person name="Shen G."/>
            <person name="Guo B."/>
            <person name="Wei J."/>
            <person name="Xu J."/>
            <person name="St-Pierre B."/>
            <person name="Chen S."/>
            <person name="Sun C."/>
        </authorList>
    </citation>
    <scope>NUCLEOTIDE SEQUENCE [LARGE SCALE GENOMIC DNA]</scope>
</reference>